<dbReference type="InterPro" id="IPR036135">
    <property type="entry name" value="MoeA_linker/N_sf"/>
</dbReference>
<keyword evidence="12" id="KW-0812">Transmembrane</keyword>
<evidence type="ECO:0000256" key="4">
    <source>
        <dbReference type="ARBA" id="ARBA00010763"/>
    </source>
</evidence>
<dbReference type="Pfam" id="PF03454">
    <property type="entry name" value="MoeA_C"/>
    <property type="match status" value="1"/>
</dbReference>
<keyword evidence="12" id="KW-0472">Membrane</keyword>
<evidence type="ECO:0000313" key="14">
    <source>
        <dbReference type="EMBL" id="MBB3169045.1"/>
    </source>
</evidence>
<dbReference type="GO" id="GO:0006777">
    <property type="term" value="P:Mo-molybdopterin cofactor biosynthetic process"/>
    <property type="evidence" value="ECO:0007669"/>
    <property type="project" value="UniProtKB-UniRule"/>
</dbReference>
<dbReference type="SUPFAM" id="SSF63882">
    <property type="entry name" value="MoeA N-terminal region -like"/>
    <property type="match status" value="1"/>
</dbReference>
<evidence type="ECO:0000256" key="9">
    <source>
        <dbReference type="ARBA" id="ARBA00023150"/>
    </source>
</evidence>
<dbReference type="AlphaFoldDB" id="A0A839UUK5"/>
<reference evidence="14 15" key="1">
    <citation type="submission" date="2020-08" db="EMBL/GenBank/DDBJ databases">
        <title>Genomic Encyclopedia of Type Strains, Phase III (KMG-III): the genomes of soil and plant-associated and newly described type strains.</title>
        <authorList>
            <person name="Whitman W."/>
        </authorList>
    </citation>
    <scope>NUCLEOTIDE SEQUENCE [LARGE SCALE GENOMIC DNA]</scope>
    <source>
        <strain evidence="14 15">CECT 8571</strain>
    </source>
</reference>
<keyword evidence="9 11" id="KW-0501">Molybdenum cofactor biosynthesis</keyword>
<dbReference type="InterPro" id="IPR005111">
    <property type="entry name" value="MoeA_C_domain_IV"/>
</dbReference>
<sequence length="398" mass="42257">MRADLTPVDVALDRILRHALPLTERESRPLASCLGRTLAGDLHAPINVPYEDNSAMDGYAINTRDLLESPLAISQRIAAGQAAQPLALGSCARIFTGAPIPEGADAVVMQEQCETEGERVRFPLQVEPGNNIRRAGSDLRAGERVLAAGHTLQPQDLGLLASLGLTHAEVVRPLSVAIISTGDELTPAGEPLAPGKIYNSNGPLLTGLLAKLGIAARHTQLPDDAAAIRAGLQAAAQSADLVITSGGVSVGEADHVKQCIAELGELSVWKLALKPGKPLAFGRIGETPFFGLPGNPVAVFVTFLLFVRPFIKRQQGQVNVQPLCIKGRTNFTRPASNVRQEYLRVRLQTDNGITAYPDQNSGVLSSTSWANALAIVPPHTQINEGDTLDTLLFSELLS</sequence>
<proteinExistence type="inferred from homology"/>
<dbReference type="InterPro" id="IPR036425">
    <property type="entry name" value="MoaB/Mog-like_dom_sf"/>
</dbReference>
<evidence type="ECO:0000313" key="15">
    <source>
        <dbReference type="Proteomes" id="UP000559987"/>
    </source>
</evidence>
<evidence type="ECO:0000256" key="2">
    <source>
        <dbReference type="ARBA" id="ARBA00002901"/>
    </source>
</evidence>
<dbReference type="SUPFAM" id="SSF63867">
    <property type="entry name" value="MoeA C-terminal domain-like"/>
    <property type="match status" value="1"/>
</dbReference>
<keyword evidence="7 11" id="KW-0479">Metal-binding</keyword>
<dbReference type="EC" id="2.10.1.1" evidence="11"/>
<keyword evidence="8 11" id="KW-0460">Magnesium</keyword>
<name>A0A839UUK5_9GAMM</name>
<dbReference type="PANTHER" id="PTHR10192:SF5">
    <property type="entry name" value="GEPHYRIN"/>
    <property type="match status" value="1"/>
</dbReference>
<evidence type="ECO:0000256" key="11">
    <source>
        <dbReference type="RuleBase" id="RU365090"/>
    </source>
</evidence>
<comment type="function">
    <text evidence="2 11">Catalyzes the insertion of molybdate into adenylated molybdopterin with the concomitant release of AMP.</text>
</comment>
<dbReference type="SMART" id="SM00852">
    <property type="entry name" value="MoCF_biosynth"/>
    <property type="match status" value="1"/>
</dbReference>
<dbReference type="Gene3D" id="3.90.105.10">
    <property type="entry name" value="Molybdopterin biosynthesis moea protein, domain 2"/>
    <property type="match status" value="1"/>
</dbReference>
<dbReference type="InterPro" id="IPR008284">
    <property type="entry name" value="MoCF_biosynth_CS"/>
</dbReference>
<keyword evidence="5 11" id="KW-0500">Molybdenum</keyword>
<organism evidence="14 15">
    <name type="scientific">Simiduia aestuariiviva</name>
    <dbReference type="NCBI Taxonomy" id="1510459"/>
    <lineage>
        <taxon>Bacteria</taxon>
        <taxon>Pseudomonadati</taxon>
        <taxon>Pseudomonadota</taxon>
        <taxon>Gammaproteobacteria</taxon>
        <taxon>Cellvibrionales</taxon>
        <taxon>Cellvibrionaceae</taxon>
        <taxon>Simiduia</taxon>
    </lineage>
</organism>
<keyword evidence="12" id="KW-1133">Transmembrane helix</keyword>
<keyword evidence="15" id="KW-1185">Reference proteome</keyword>
<dbReference type="GO" id="GO:0061599">
    <property type="term" value="F:molybdopterin molybdotransferase activity"/>
    <property type="evidence" value="ECO:0007669"/>
    <property type="project" value="UniProtKB-UniRule"/>
</dbReference>
<feature type="transmembrane region" description="Helical" evidence="12">
    <location>
        <begin position="289"/>
        <end position="307"/>
    </location>
</feature>
<dbReference type="SUPFAM" id="SSF53218">
    <property type="entry name" value="Molybdenum cofactor biosynthesis proteins"/>
    <property type="match status" value="1"/>
</dbReference>
<accession>A0A839UUK5</accession>
<evidence type="ECO:0000256" key="1">
    <source>
        <dbReference type="ARBA" id="ARBA00001946"/>
    </source>
</evidence>
<dbReference type="InterPro" id="IPR036688">
    <property type="entry name" value="MoeA_C_domain_IV_sf"/>
</dbReference>
<dbReference type="InterPro" id="IPR001453">
    <property type="entry name" value="MoaB/Mog_dom"/>
</dbReference>
<evidence type="ECO:0000256" key="10">
    <source>
        <dbReference type="ARBA" id="ARBA00047317"/>
    </source>
</evidence>
<dbReference type="PANTHER" id="PTHR10192">
    <property type="entry name" value="MOLYBDOPTERIN BIOSYNTHESIS PROTEIN"/>
    <property type="match status" value="1"/>
</dbReference>
<comment type="caution">
    <text evidence="14">The sequence shown here is derived from an EMBL/GenBank/DDBJ whole genome shotgun (WGS) entry which is preliminary data.</text>
</comment>
<dbReference type="GO" id="GO:0046872">
    <property type="term" value="F:metal ion binding"/>
    <property type="evidence" value="ECO:0007669"/>
    <property type="project" value="UniProtKB-UniRule"/>
</dbReference>
<dbReference type="NCBIfam" id="TIGR00177">
    <property type="entry name" value="molyb_syn"/>
    <property type="match status" value="1"/>
</dbReference>
<keyword evidence="6 11" id="KW-0808">Transferase</keyword>
<dbReference type="PROSITE" id="PS01079">
    <property type="entry name" value="MOCF_BIOSYNTHESIS_2"/>
    <property type="match status" value="1"/>
</dbReference>
<dbReference type="RefSeq" id="WP_343049067.1">
    <property type="nucleotide sequence ID" value="NZ_JACHXZ010000003.1"/>
</dbReference>
<evidence type="ECO:0000256" key="8">
    <source>
        <dbReference type="ARBA" id="ARBA00022842"/>
    </source>
</evidence>
<dbReference type="Proteomes" id="UP000559987">
    <property type="component" value="Unassembled WGS sequence"/>
</dbReference>
<dbReference type="EMBL" id="JACHXZ010000003">
    <property type="protein sequence ID" value="MBB3169045.1"/>
    <property type="molecule type" value="Genomic_DNA"/>
</dbReference>
<dbReference type="Gene3D" id="3.40.980.10">
    <property type="entry name" value="MoaB/Mog-like domain"/>
    <property type="match status" value="1"/>
</dbReference>
<dbReference type="FunFam" id="3.40.980.10:FF:000004">
    <property type="entry name" value="Molybdopterin molybdenumtransferase"/>
    <property type="match status" value="1"/>
</dbReference>
<dbReference type="Pfam" id="PF00994">
    <property type="entry name" value="MoCF_biosynth"/>
    <property type="match status" value="1"/>
</dbReference>
<evidence type="ECO:0000256" key="7">
    <source>
        <dbReference type="ARBA" id="ARBA00022723"/>
    </source>
</evidence>
<dbReference type="Pfam" id="PF03453">
    <property type="entry name" value="MoeA_N"/>
    <property type="match status" value="1"/>
</dbReference>
<feature type="domain" description="MoaB/Mog" evidence="13">
    <location>
        <begin position="177"/>
        <end position="313"/>
    </location>
</feature>
<comment type="cofactor">
    <cofactor evidence="1 11">
        <name>Mg(2+)</name>
        <dbReference type="ChEBI" id="CHEBI:18420"/>
    </cofactor>
</comment>
<protein>
    <recommendedName>
        <fullName evidence="11">Molybdopterin molybdenumtransferase</fullName>
        <ecNumber evidence="11">2.10.1.1</ecNumber>
    </recommendedName>
</protein>
<dbReference type="UniPathway" id="UPA00344"/>
<comment type="catalytic activity">
    <reaction evidence="10">
        <text>adenylyl-molybdopterin + molybdate = Mo-molybdopterin + AMP + H(+)</text>
        <dbReference type="Rhea" id="RHEA:35047"/>
        <dbReference type="ChEBI" id="CHEBI:15378"/>
        <dbReference type="ChEBI" id="CHEBI:36264"/>
        <dbReference type="ChEBI" id="CHEBI:62727"/>
        <dbReference type="ChEBI" id="CHEBI:71302"/>
        <dbReference type="ChEBI" id="CHEBI:456215"/>
        <dbReference type="EC" id="2.10.1.1"/>
    </reaction>
</comment>
<dbReference type="NCBIfam" id="NF045515">
    <property type="entry name" value="Glp_gephyrin"/>
    <property type="match status" value="1"/>
</dbReference>
<dbReference type="Gene3D" id="2.170.190.11">
    <property type="entry name" value="Molybdopterin biosynthesis moea protein, domain 3"/>
    <property type="match status" value="1"/>
</dbReference>
<dbReference type="InterPro" id="IPR005110">
    <property type="entry name" value="MoeA_linker/N"/>
</dbReference>
<dbReference type="CDD" id="cd00887">
    <property type="entry name" value="MoeA"/>
    <property type="match status" value="1"/>
</dbReference>
<gene>
    <name evidence="14" type="ORF">FHS30_002253</name>
</gene>
<evidence type="ECO:0000256" key="6">
    <source>
        <dbReference type="ARBA" id="ARBA00022679"/>
    </source>
</evidence>
<evidence type="ECO:0000256" key="5">
    <source>
        <dbReference type="ARBA" id="ARBA00022505"/>
    </source>
</evidence>
<comment type="similarity">
    <text evidence="4 11">Belongs to the MoeA family.</text>
</comment>
<evidence type="ECO:0000256" key="3">
    <source>
        <dbReference type="ARBA" id="ARBA00005046"/>
    </source>
</evidence>
<dbReference type="InterPro" id="IPR038987">
    <property type="entry name" value="MoeA-like"/>
</dbReference>
<evidence type="ECO:0000256" key="12">
    <source>
        <dbReference type="SAM" id="Phobius"/>
    </source>
</evidence>
<comment type="pathway">
    <text evidence="3 11">Cofactor biosynthesis; molybdopterin biosynthesis.</text>
</comment>
<dbReference type="Gene3D" id="2.40.340.10">
    <property type="entry name" value="MoeA, C-terminal, domain IV"/>
    <property type="match status" value="1"/>
</dbReference>
<dbReference type="GO" id="GO:0005829">
    <property type="term" value="C:cytosol"/>
    <property type="evidence" value="ECO:0007669"/>
    <property type="project" value="TreeGrafter"/>
</dbReference>
<evidence type="ECO:0000259" key="13">
    <source>
        <dbReference type="SMART" id="SM00852"/>
    </source>
</evidence>